<feature type="region of interest" description="Disordered" evidence="1">
    <location>
        <begin position="309"/>
        <end position="400"/>
    </location>
</feature>
<evidence type="ECO:0000256" key="2">
    <source>
        <dbReference type="SAM" id="Phobius"/>
    </source>
</evidence>
<sequence length="527" mass="54116">MSSTREPPTAPGTRYEPYLDGLFTYCLAATCEHDAATAVLGEVLAHAERRGPRLLSGRGRARARLYALARWTCLRHLAERDTEPSPGDPAGPPIAEETAGRRRRELHALVWPEAAGTTREQREALELAVRHRLTPPEVAAVLGVAEERARRLLTAGAREVERTRAALALVERGGCPAVSRLAGDPRALMAGDLRRELLRHLQDCGPCRRTAERVPAAGPGPGATVAGTLPLLPAPRAAAHAAMLAALRAAPRGAARPHYDRDGFPLDPGRPAARRRVLRRRAATAAVVAAAVAAPVFALWAAYRSAPPGEDRYAGPVSATDGGGRGGQGDGAGGPGHGAGADGTGRRGEGAPQGSGDSGGPGEPGGSGEAGKGHSRADGPSDGARDGGRAGRGDGRLTVTSRRDGAVTVITLSLSGSAPARWSARTEAAWLRLSARSGTLRPGRPVTLTVTTDRGRQPRGAWTARVVFQPYSTAVTVTGHGGSATPGGDGPGPGPVDPPPAPEPSPPAQEPTEPPAETSPEGDGAAD</sequence>
<proteinExistence type="predicted"/>
<feature type="compositionally biased region" description="Gly residues" evidence="1">
    <location>
        <begin position="321"/>
        <end position="343"/>
    </location>
</feature>
<keyword evidence="2" id="KW-0472">Membrane</keyword>
<feature type="compositionally biased region" description="Gly residues" evidence="1">
    <location>
        <begin position="479"/>
        <end position="491"/>
    </location>
</feature>
<feature type="compositionally biased region" description="Low complexity" evidence="1">
    <location>
        <begin position="515"/>
        <end position="527"/>
    </location>
</feature>
<accession>A0ABX1C4Q2</accession>
<feature type="compositionally biased region" description="Gly residues" evidence="1">
    <location>
        <begin position="351"/>
        <end position="370"/>
    </location>
</feature>
<name>A0ABX1C4Q2_9ACTN</name>
<evidence type="ECO:0000256" key="1">
    <source>
        <dbReference type="SAM" id="MobiDB-lite"/>
    </source>
</evidence>
<feature type="compositionally biased region" description="Basic and acidic residues" evidence="1">
    <location>
        <begin position="371"/>
        <end position="400"/>
    </location>
</feature>
<evidence type="ECO:0000313" key="5">
    <source>
        <dbReference type="Proteomes" id="UP000695264"/>
    </source>
</evidence>
<reference evidence="4 5" key="1">
    <citation type="submission" date="2020-03" db="EMBL/GenBank/DDBJ databases">
        <title>WGS of actinomycetes isolated from Thailand.</title>
        <authorList>
            <person name="Thawai C."/>
        </authorList>
    </citation>
    <scope>NUCLEOTIDE SEQUENCE [LARGE SCALE GENOMIC DNA]</scope>
    <source>
        <strain evidence="4 5">PLAI 1-29</strain>
    </source>
</reference>
<dbReference type="Proteomes" id="UP000695264">
    <property type="component" value="Unassembled WGS sequence"/>
</dbReference>
<keyword evidence="5" id="KW-1185">Reference proteome</keyword>
<dbReference type="EMBL" id="JAATEN010000028">
    <property type="protein sequence ID" value="NJQ03648.1"/>
    <property type="molecule type" value="Genomic_DNA"/>
</dbReference>
<feature type="compositionally biased region" description="Pro residues" evidence="1">
    <location>
        <begin position="492"/>
        <end position="514"/>
    </location>
</feature>
<feature type="transmembrane region" description="Helical" evidence="2">
    <location>
        <begin position="282"/>
        <end position="303"/>
    </location>
</feature>
<keyword evidence="2" id="KW-1133">Transmembrane helix</keyword>
<keyword evidence="2" id="KW-0812">Transmembrane</keyword>
<feature type="domain" description="BACON" evidence="3">
    <location>
        <begin position="402"/>
        <end position="478"/>
    </location>
</feature>
<protein>
    <submittedName>
        <fullName evidence="4">Sigma-70 family RNA polymerase sigma factor</fullName>
    </submittedName>
</protein>
<comment type="caution">
    <text evidence="4">The sequence shown here is derived from an EMBL/GenBank/DDBJ whole genome shotgun (WGS) entry which is preliminary data.</text>
</comment>
<dbReference type="InterPro" id="IPR024361">
    <property type="entry name" value="BACON"/>
</dbReference>
<evidence type="ECO:0000259" key="3">
    <source>
        <dbReference type="Pfam" id="PF19190"/>
    </source>
</evidence>
<dbReference type="RefSeq" id="WP_168104274.1">
    <property type="nucleotide sequence ID" value="NZ_JAATEN010000028.1"/>
</dbReference>
<evidence type="ECO:0000313" key="4">
    <source>
        <dbReference type="EMBL" id="NJQ03648.1"/>
    </source>
</evidence>
<dbReference type="Pfam" id="PF19190">
    <property type="entry name" value="BACON_2"/>
    <property type="match status" value="1"/>
</dbReference>
<feature type="region of interest" description="Disordered" evidence="1">
    <location>
        <begin position="477"/>
        <end position="527"/>
    </location>
</feature>
<organism evidence="4 5">
    <name type="scientific">Streptomyces zingiberis</name>
    <dbReference type="NCBI Taxonomy" id="2053010"/>
    <lineage>
        <taxon>Bacteria</taxon>
        <taxon>Bacillati</taxon>
        <taxon>Actinomycetota</taxon>
        <taxon>Actinomycetes</taxon>
        <taxon>Kitasatosporales</taxon>
        <taxon>Streptomycetaceae</taxon>
        <taxon>Streptomyces</taxon>
    </lineage>
</organism>
<gene>
    <name evidence="4" type="ORF">HCK00_24815</name>
</gene>